<sequence>MAHSNTLSSGVFELRLLSFDNQAGKDDLGKCCSGRPSGLECEGDCRPRFRICLKEYQVKIDATSPCTFGDVITSELGPGPADDPQSGFANAIAMRFPFTWPVRIFNVLIPFFELGTFSLIVEAWHGNQSAHSAVLVSRLMRQRYLDVSEQWTEDTHSSKYSTLRFEYRVTCEPHYYGKGCEDLCRPRDDSFGHYSCSPSGERVCLAGWTGDYCTKAQCLPGCDEQHGHCTRPNECNPSRGEGARPRSLFPRCPLASMQVKERCQSGWEGPLCDKCQRYPGCMHGSCVKPWDCLCDDGWGGLFCNQDLNFCTNHLPCRNGGTCFNTGEGSYTCSCPPGYNGTDCEVATDDCARTPCLHGGTCLKSENSDTFVCQCTSGYGGSICQTPLPLPTAPGCSGNPCNNGGSCQDVSGGYRCTCRPGFTGPSCERHLGVCDPTPCENGGVCSEATGAPHGFRCACPAGFVGDRCQVDVDDCAGGNPCLNGGTCIDKVNEFRCQCVPGFASRLCQDRVDYCIAKPCANGGTCHQLLNDYECRCPPGFGGKDCSIEVDECRSDPCKNGGTCVGRPRGYECICPVGFLGRDCVESSAGAASSARISTESTLTAEHVIVIATISTFVPLLALIAVGAIACLKHRRKREKARADEEARLQNEQNTANSSFAKRGAAMAADARMIKNSWGKCTNNAIEEANVGDLEPFPKQQQQVIDGRPVYGLQRSRSQKQLNTESSSTATSAAVAAARASALLVAKLHEPDYEPIKRLSVMSHSDPPLKDAPVFVVEEHFRVPVSGGLFATEV</sequence>
<dbReference type="InterPro" id="IPR001774">
    <property type="entry name" value="DSL"/>
</dbReference>
<evidence type="ECO:0000256" key="11">
    <source>
        <dbReference type="ARBA" id="ARBA00023157"/>
    </source>
</evidence>
<feature type="region of interest" description="Disordered" evidence="16">
    <location>
        <begin position="641"/>
        <end position="660"/>
    </location>
</feature>
<keyword evidence="2 15" id="KW-0217">Developmental protein</keyword>
<dbReference type="Proteomes" id="UP000030742">
    <property type="component" value="Unassembled WGS sequence"/>
</dbReference>
<feature type="compositionally biased region" description="Polar residues" evidence="16">
    <location>
        <begin position="648"/>
        <end position="658"/>
    </location>
</feature>
<feature type="domain" description="EGF-like" evidence="18">
    <location>
        <begin position="306"/>
        <end position="344"/>
    </location>
</feature>
<dbReference type="Gene3D" id="2.10.25.140">
    <property type="match status" value="1"/>
</dbReference>
<feature type="disulfide bond" evidence="14">
    <location>
        <begin position="171"/>
        <end position="180"/>
    </location>
</feature>
<dbReference type="PANTHER" id="PTHR24033">
    <property type="entry name" value="EGF-LIKE DOMAIN-CONTAINING PROTEIN"/>
    <property type="match status" value="1"/>
</dbReference>
<evidence type="ECO:0000313" key="21">
    <source>
        <dbReference type="Proteomes" id="UP000030742"/>
    </source>
</evidence>
<dbReference type="InterPro" id="IPR018097">
    <property type="entry name" value="EGF_Ca-bd_CS"/>
</dbReference>
<keyword evidence="6 15" id="KW-0732">Signal</keyword>
<dbReference type="GO" id="GO:0016318">
    <property type="term" value="P:ommatidial rotation"/>
    <property type="evidence" value="ECO:0007669"/>
    <property type="project" value="UniProtKB-ARBA"/>
</dbReference>
<dbReference type="InterPro" id="IPR000152">
    <property type="entry name" value="EGF-type_Asp/Asn_hydroxyl_site"/>
</dbReference>
<feature type="disulfide bond" evidence="13">
    <location>
        <begin position="497"/>
        <end position="506"/>
    </location>
</feature>
<dbReference type="GO" id="GO:0005886">
    <property type="term" value="C:plasma membrane"/>
    <property type="evidence" value="ECO:0007669"/>
    <property type="project" value="UniProtKB-SubCell"/>
</dbReference>
<dbReference type="EMBL" id="KB632399">
    <property type="protein sequence ID" value="ERL94706.1"/>
    <property type="molecule type" value="Genomic_DNA"/>
</dbReference>
<feature type="domain" description="EGF-like" evidence="18">
    <location>
        <begin position="547"/>
        <end position="583"/>
    </location>
</feature>
<dbReference type="GO" id="GO:0007411">
    <property type="term" value="P:axon guidance"/>
    <property type="evidence" value="ECO:0007669"/>
    <property type="project" value="UniProtKB-ARBA"/>
</dbReference>
<keyword evidence="5 15" id="KW-0812">Transmembrane</keyword>
<evidence type="ECO:0000256" key="1">
    <source>
        <dbReference type="ARBA" id="ARBA00004251"/>
    </source>
</evidence>
<organism evidence="20 21">
    <name type="scientific">Dendroctonus ponderosae</name>
    <name type="common">Mountain pine beetle</name>
    <dbReference type="NCBI Taxonomy" id="77166"/>
    <lineage>
        <taxon>Eukaryota</taxon>
        <taxon>Metazoa</taxon>
        <taxon>Ecdysozoa</taxon>
        <taxon>Arthropoda</taxon>
        <taxon>Hexapoda</taxon>
        <taxon>Insecta</taxon>
        <taxon>Pterygota</taxon>
        <taxon>Neoptera</taxon>
        <taxon>Endopterygota</taxon>
        <taxon>Coleoptera</taxon>
        <taxon>Polyphaga</taxon>
        <taxon>Cucujiformia</taxon>
        <taxon>Curculionidae</taxon>
        <taxon>Scolytinae</taxon>
        <taxon>Dendroctonus</taxon>
    </lineage>
</organism>
<comment type="caution">
    <text evidence="13">Lacks conserved residue(s) required for the propagation of feature annotation.</text>
</comment>
<feature type="disulfide bond" evidence="13">
    <location>
        <begin position="573"/>
        <end position="582"/>
    </location>
</feature>
<dbReference type="InterPro" id="IPR051830">
    <property type="entry name" value="NOTCH_homolog"/>
</dbReference>
<keyword evidence="9 15" id="KW-1133">Transmembrane helix</keyword>
<feature type="disulfide bond" evidence="13">
    <location>
        <begin position="535"/>
        <end position="544"/>
    </location>
</feature>
<dbReference type="PROSITE" id="PS01186">
    <property type="entry name" value="EGF_2"/>
    <property type="match status" value="8"/>
</dbReference>
<evidence type="ECO:0000256" key="7">
    <source>
        <dbReference type="ARBA" id="ARBA00022737"/>
    </source>
</evidence>
<dbReference type="PROSITE" id="PS50026">
    <property type="entry name" value="EGF_3"/>
    <property type="match status" value="7"/>
</dbReference>
<dbReference type="SMART" id="SM00179">
    <property type="entry name" value="EGF_CA"/>
    <property type="match status" value="7"/>
</dbReference>
<dbReference type="PANTHER" id="PTHR24033:SF151">
    <property type="entry name" value="NOTCH 2"/>
    <property type="match status" value="1"/>
</dbReference>
<proteinExistence type="predicted"/>
<dbReference type="Gene3D" id="2.60.40.3510">
    <property type="match status" value="1"/>
</dbReference>
<keyword evidence="8" id="KW-0106">Calcium</keyword>
<dbReference type="GO" id="GO:0048056">
    <property type="term" value="P:R3/R4 cell differentiation"/>
    <property type="evidence" value="ECO:0007669"/>
    <property type="project" value="UniProtKB-ARBA"/>
</dbReference>
<comment type="subcellular location">
    <subcellularLocation>
        <location evidence="1">Cell membrane</location>
        <topology evidence="1">Single-pass type I membrane protein</topology>
    </subcellularLocation>
    <subcellularLocation>
        <location evidence="15">Membrane</location>
        <topology evidence="15">Single-pass type I membrane protein</topology>
    </subcellularLocation>
</comment>
<keyword evidence="11 13" id="KW-1015">Disulfide bond</keyword>
<evidence type="ECO:0000256" key="2">
    <source>
        <dbReference type="ARBA" id="ARBA00022473"/>
    </source>
</evidence>
<accession>U4UWM2</accession>
<dbReference type="GO" id="GO:0035282">
    <property type="term" value="P:segmentation"/>
    <property type="evidence" value="ECO:0007669"/>
    <property type="project" value="UniProtKB-ARBA"/>
</dbReference>
<keyword evidence="4 13" id="KW-0245">EGF-like domain</keyword>
<dbReference type="GO" id="GO:0046331">
    <property type="term" value="P:lateral inhibition"/>
    <property type="evidence" value="ECO:0007669"/>
    <property type="project" value="UniProtKB-ARBA"/>
</dbReference>
<dbReference type="FunFam" id="2.10.25.10:FF:000230">
    <property type="entry name" value="Delta-like protein"/>
    <property type="match status" value="2"/>
</dbReference>
<dbReference type="InterPro" id="IPR001881">
    <property type="entry name" value="EGF-like_Ca-bd_dom"/>
</dbReference>
<dbReference type="FunFam" id="2.10.25.10:FF:000472">
    <property type="entry name" value="Uncharacterized protein, isoform A"/>
    <property type="match status" value="1"/>
</dbReference>
<dbReference type="GO" id="GO:0005911">
    <property type="term" value="C:cell-cell junction"/>
    <property type="evidence" value="ECO:0007669"/>
    <property type="project" value="UniProtKB-ARBA"/>
</dbReference>
<dbReference type="Gene3D" id="2.10.25.10">
    <property type="entry name" value="Laminin"/>
    <property type="match status" value="8"/>
</dbReference>
<evidence type="ECO:0000256" key="3">
    <source>
        <dbReference type="ARBA" id="ARBA00022475"/>
    </source>
</evidence>
<evidence type="ECO:0000259" key="18">
    <source>
        <dbReference type="PROSITE" id="PS50026"/>
    </source>
</evidence>
<dbReference type="PROSITE" id="PS51051">
    <property type="entry name" value="DSL"/>
    <property type="match status" value="1"/>
</dbReference>
<evidence type="ECO:0000256" key="15">
    <source>
        <dbReference type="RuleBase" id="RU280815"/>
    </source>
</evidence>
<dbReference type="GO" id="GO:0007476">
    <property type="term" value="P:imaginal disc-derived wing morphogenesis"/>
    <property type="evidence" value="ECO:0007669"/>
    <property type="project" value="UniProtKB-ARBA"/>
</dbReference>
<evidence type="ECO:0000256" key="14">
    <source>
        <dbReference type="PROSITE-ProRule" id="PRU00377"/>
    </source>
</evidence>
<feature type="disulfide bond" evidence="13">
    <location>
        <begin position="334"/>
        <end position="343"/>
    </location>
</feature>
<feature type="domain" description="EGF-like" evidence="18">
    <location>
        <begin position="346"/>
        <end position="384"/>
    </location>
</feature>
<evidence type="ECO:0000256" key="6">
    <source>
        <dbReference type="ARBA" id="ARBA00022729"/>
    </source>
</evidence>
<gene>
    <name evidence="20" type="ORF">D910_11980</name>
</gene>
<keyword evidence="10 15" id="KW-0472">Membrane</keyword>
<evidence type="ECO:0000256" key="10">
    <source>
        <dbReference type="ARBA" id="ARBA00023136"/>
    </source>
</evidence>
<keyword evidence="7 15" id="KW-0677">Repeat</keyword>
<feature type="disulfide bond" evidence="14">
    <location>
        <begin position="184"/>
        <end position="196"/>
    </location>
</feature>
<evidence type="ECO:0000256" key="5">
    <source>
        <dbReference type="ARBA" id="ARBA00022692"/>
    </source>
</evidence>
<dbReference type="Pfam" id="PF07657">
    <property type="entry name" value="MNNL"/>
    <property type="match status" value="1"/>
</dbReference>
<feature type="domain" description="DSL" evidence="19">
    <location>
        <begin position="169"/>
        <end position="213"/>
    </location>
</feature>
<dbReference type="PROSITE" id="PS00010">
    <property type="entry name" value="ASX_HYDROXYL"/>
    <property type="match status" value="2"/>
</dbReference>
<dbReference type="GO" id="GO:0048018">
    <property type="term" value="F:receptor ligand activity"/>
    <property type="evidence" value="ECO:0007669"/>
    <property type="project" value="UniProtKB-ARBA"/>
</dbReference>
<evidence type="ECO:0000256" key="12">
    <source>
        <dbReference type="ARBA" id="ARBA00023180"/>
    </source>
</evidence>
<name>U4UWM2_DENPD</name>
<dbReference type="Pfam" id="PF21700">
    <property type="entry name" value="EGF_DL_JAG"/>
    <property type="match status" value="1"/>
</dbReference>
<keyword evidence="3" id="KW-1003">Cell membrane</keyword>
<evidence type="ECO:0000256" key="16">
    <source>
        <dbReference type="SAM" id="MobiDB-lite"/>
    </source>
</evidence>
<feature type="disulfide bond" evidence="14">
    <location>
        <begin position="204"/>
        <end position="213"/>
    </location>
</feature>
<dbReference type="GO" id="GO:0042063">
    <property type="term" value="P:gliogenesis"/>
    <property type="evidence" value="ECO:0007669"/>
    <property type="project" value="UniProtKB-ARBA"/>
</dbReference>
<dbReference type="STRING" id="77166.U4UWM2"/>
<feature type="transmembrane region" description="Helical" evidence="17">
    <location>
        <begin position="606"/>
        <end position="630"/>
    </location>
</feature>
<feature type="domain" description="EGF-like" evidence="18">
    <location>
        <begin position="429"/>
        <end position="468"/>
    </location>
</feature>
<comment type="function">
    <text evidence="15">Putative Notch ligand involved in the mediation of Notch signaling.</text>
</comment>
<dbReference type="InterPro" id="IPR011651">
    <property type="entry name" value="Notch_ligand_N"/>
</dbReference>
<dbReference type="GO" id="GO:0040008">
    <property type="term" value="P:regulation of growth"/>
    <property type="evidence" value="ECO:0007669"/>
    <property type="project" value="UniProtKB-ARBA"/>
</dbReference>
<evidence type="ECO:0000256" key="8">
    <source>
        <dbReference type="ARBA" id="ARBA00022837"/>
    </source>
</evidence>
<feature type="disulfide bond" evidence="13">
    <location>
        <begin position="417"/>
        <end position="426"/>
    </location>
</feature>
<dbReference type="GO" id="GO:0050769">
    <property type="term" value="P:positive regulation of neurogenesis"/>
    <property type="evidence" value="ECO:0007669"/>
    <property type="project" value="UniProtKB-ARBA"/>
</dbReference>
<reference evidence="20 21" key="1">
    <citation type="journal article" date="2013" name="Genome Biol.">
        <title>Draft genome of the mountain pine beetle, Dendroctonus ponderosae Hopkins, a major forest pest.</title>
        <authorList>
            <person name="Keeling C.I."/>
            <person name="Yuen M.M."/>
            <person name="Liao N.Y."/>
            <person name="Docking T.R."/>
            <person name="Chan S.K."/>
            <person name="Taylor G.A."/>
            <person name="Palmquist D.L."/>
            <person name="Jackman S.D."/>
            <person name="Nguyen A."/>
            <person name="Li M."/>
            <person name="Henderson H."/>
            <person name="Janes J.K."/>
            <person name="Zhao Y."/>
            <person name="Pandoh P."/>
            <person name="Moore R."/>
            <person name="Sperling F.A."/>
            <person name="Huber D.P."/>
            <person name="Birol I."/>
            <person name="Jones S.J."/>
            <person name="Bohlmann J."/>
        </authorList>
    </citation>
    <scope>NUCLEOTIDE SEQUENCE</scope>
</reference>
<evidence type="ECO:0000256" key="4">
    <source>
        <dbReference type="ARBA" id="ARBA00022536"/>
    </source>
</evidence>
<evidence type="ECO:0000256" key="9">
    <source>
        <dbReference type="ARBA" id="ARBA00022989"/>
    </source>
</evidence>
<dbReference type="GO" id="GO:0120035">
    <property type="term" value="P:regulation of plasma membrane bounded cell projection organization"/>
    <property type="evidence" value="ECO:0007669"/>
    <property type="project" value="UniProtKB-ARBA"/>
</dbReference>
<dbReference type="SUPFAM" id="SSF57184">
    <property type="entry name" value="Growth factor receptor domain"/>
    <property type="match status" value="1"/>
</dbReference>
<evidence type="ECO:0000256" key="13">
    <source>
        <dbReference type="PROSITE-ProRule" id="PRU00076"/>
    </source>
</evidence>
<feature type="domain" description="EGF-like" evidence="18">
    <location>
        <begin position="509"/>
        <end position="545"/>
    </location>
</feature>
<feature type="disulfide bond" evidence="13">
    <location>
        <begin position="374"/>
        <end position="383"/>
    </location>
</feature>
<dbReference type="Pfam" id="PF00008">
    <property type="entry name" value="EGF"/>
    <property type="match status" value="5"/>
</dbReference>
<dbReference type="SUPFAM" id="SSF57196">
    <property type="entry name" value="EGF/Laminin"/>
    <property type="match status" value="3"/>
</dbReference>
<dbReference type="FunFam" id="2.10.25.10:FF:000012">
    <property type="entry name" value="Delta-like protein"/>
    <property type="match status" value="1"/>
</dbReference>
<protein>
    <recommendedName>
        <fullName evidence="15">Delta-like protein</fullName>
    </recommendedName>
</protein>
<dbReference type="InterPro" id="IPR000742">
    <property type="entry name" value="EGF"/>
</dbReference>
<feature type="domain" description="EGF-like" evidence="18">
    <location>
        <begin position="470"/>
        <end position="507"/>
    </location>
</feature>
<dbReference type="InterPro" id="IPR013032">
    <property type="entry name" value="EGF-like_CS"/>
</dbReference>
<dbReference type="CDD" id="cd00054">
    <property type="entry name" value="EGF_CA"/>
    <property type="match status" value="6"/>
</dbReference>
<evidence type="ECO:0000256" key="17">
    <source>
        <dbReference type="SAM" id="Phobius"/>
    </source>
</evidence>
<dbReference type="PROSITE" id="PS00022">
    <property type="entry name" value="EGF_1"/>
    <property type="match status" value="6"/>
</dbReference>
<dbReference type="Pfam" id="PF12661">
    <property type="entry name" value="hEGF"/>
    <property type="match status" value="2"/>
</dbReference>
<evidence type="ECO:0000259" key="19">
    <source>
        <dbReference type="PROSITE" id="PS51051"/>
    </source>
</evidence>
<evidence type="ECO:0000313" key="20">
    <source>
        <dbReference type="EMBL" id="ERL94706.1"/>
    </source>
</evidence>
<dbReference type="FunFam" id="2.10.25.10:FF:000064">
    <property type="entry name" value="Delta-like protein"/>
    <property type="match status" value="1"/>
</dbReference>
<feature type="disulfide bond" evidence="13">
    <location>
        <begin position="355"/>
        <end position="372"/>
    </location>
</feature>
<dbReference type="FunFam" id="2.10.25.10:FF:000391">
    <property type="entry name" value="Weary, isoform C"/>
    <property type="match status" value="1"/>
</dbReference>
<dbReference type="FunFam" id="2.10.25.140:FF:000001">
    <property type="entry name" value="Delta-like protein"/>
    <property type="match status" value="1"/>
</dbReference>
<dbReference type="GO" id="GO:0009952">
    <property type="term" value="P:anterior/posterior pattern specification"/>
    <property type="evidence" value="ECO:0007669"/>
    <property type="project" value="UniProtKB-ARBA"/>
</dbReference>
<dbReference type="SMART" id="SM00181">
    <property type="entry name" value="EGF"/>
    <property type="match status" value="9"/>
</dbReference>
<keyword evidence="12" id="KW-0325">Glycoprotein</keyword>
<feature type="domain" description="EGF-like" evidence="18">
    <location>
        <begin position="391"/>
        <end position="427"/>
    </location>
</feature>
<dbReference type="AlphaFoldDB" id="U4UWM2"/>
<dbReference type="GO" id="GO:0007219">
    <property type="term" value="P:Notch signaling pathway"/>
    <property type="evidence" value="ECO:0007669"/>
    <property type="project" value="InterPro"/>
</dbReference>
<dbReference type="SMART" id="SM00051">
    <property type="entry name" value="DSL"/>
    <property type="match status" value="1"/>
</dbReference>
<dbReference type="PROSITE" id="PS01187">
    <property type="entry name" value="EGF_CA"/>
    <property type="match status" value="1"/>
</dbReference>
<dbReference type="OrthoDB" id="283575at2759"/>
<dbReference type="GO" id="GO:0005509">
    <property type="term" value="F:calcium ion binding"/>
    <property type="evidence" value="ECO:0007669"/>
    <property type="project" value="InterPro"/>
</dbReference>
<dbReference type="InterPro" id="IPR009030">
    <property type="entry name" value="Growth_fac_rcpt_cys_sf"/>
</dbReference>
<feature type="disulfide bond" evidence="13">
    <location>
        <begin position="458"/>
        <end position="467"/>
    </location>
</feature>
<dbReference type="Pfam" id="PF01414">
    <property type="entry name" value="DSL"/>
    <property type="match status" value="1"/>
</dbReference>